<evidence type="ECO:0000256" key="4">
    <source>
        <dbReference type="ARBA" id="ARBA00013078"/>
    </source>
</evidence>
<dbReference type="PANTHER" id="PTHR19288:SF75">
    <property type="entry name" value="PHOSPHOGLYCOLATE PHOSPHATASE 2"/>
    <property type="match status" value="1"/>
</dbReference>
<dbReference type="InterPro" id="IPR023214">
    <property type="entry name" value="HAD_sf"/>
</dbReference>
<dbReference type="FunFam" id="3.40.50.1000:FF:000447">
    <property type="match status" value="1"/>
</dbReference>
<gene>
    <name evidence="14" type="ORF">Salat_0283200</name>
</gene>
<dbReference type="SFLD" id="SFLDF00039">
    <property type="entry name" value="phosphoglycolate_phosphatase_2"/>
    <property type="match status" value="1"/>
</dbReference>
<keyword evidence="11" id="KW-0601">Photorespiration</keyword>
<evidence type="ECO:0000313" key="15">
    <source>
        <dbReference type="Proteomes" id="UP001293254"/>
    </source>
</evidence>
<keyword evidence="9" id="KW-0809">Transit peptide</keyword>
<keyword evidence="7" id="KW-0934">Plastid</keyword>
<proteinExistence type="inferred from homology"/>
<accession>A0AAE1Z170</accession>
<evidence type="ECO:0000256" key="13">
    <source>
        <dbReference type="SAM" id="MobiDB-lite"/>
    </source>
</evidence>
<dbReference type="CDD" id="cd07510">
    <property type="entry name" value="HAD_Pase_UmpH-like"/>
    <property type="match status" value="1"/>
</dbReference>
<evidence type="ECO:0000256" key="9">
    <source>
        <dbReference type="ARBA" id="ARBA00022946"/>
    </source>
</evidence>
<dbReference type="InterPro" id="IPR036412">
    <property type="entry name" value="HAD-like_sf"/>
</dbReference>
<dbReference type="EC" id="3.1.3.18" evidence="4"/>
<dbReference type="PANTHER" id="PTHR19288">
    <property type="entry name" value="4-NITROPHENYLPHOSPHATASE-RELATED"/>
    <property type="match status" value="1"/>
</dbReference>
<comment type="similarity">
    <text evidence="3">Belongs to the HAD-like hydrolase superfamily. CbbY/CbbZ/Gph/YieH family.</text>
</comment>
<evidence type="ECO:0000256" key="8">
    <source>
        <dbReference type="ARBA" id="ARBA00022801"/>
    </source>
</evidence>
<reference evidence="14" key="1">
    <citation type="submission" date="2020-06" db="EMBL/GenBank/DDBJ databases">
        <authorList>
            <person name="Li T."/>
            <person name="Hu X."/>
            <person name="Zhang T."/>
            <person name="Song X."/>
            <person name="Zhang H."/>
            <person name="Dai N."/>
            <person name="Sheng W."/>
            <person name="Hou X."/>
            <person name="Wei L."/>
        </authorList>
    </citation>
    <scope>NUCLEOTIDE SEQUENCE</scope>
    <source>
        <strain evidence="14">3651</strain>
        <tissue evidence="14">Leaf</tissue>
    </source>
</reference>
<dbReference type="SFLD" id="SFLDG01139">
    <property type="entry name" value="C2.A:_Pyridoxal_Phosphate_Phos"/>
    <property type="match status" value="1"/>
</dbReference>
<keyword evidence="15" id="KW-1185">Reference proteome</keyword>
<dbReference type="NCBIfam" id="TIGR01460">
    <property type="entry name" value="HAD-SF-IIA"/>
    <property type="match status" value="1"/>
</dbReference>
<comment type="catalytic activity">
    <reaction evidence="1">
        <text>2-phosphoglycolate + H2O = glycolate + phosphate</text>
        <dbReference type="Rhea" id="RHEA:14369"/>
        <dbReference type="ChEBI" id="CHEBI:15377"/>
        <dbReference type="ChEBI" id="CHEBI:29805"/>
        <dbReference type="ChEBI" id="CHEBI:43474"/>
        <dbReference type="ChEBI" id="CHEBI:58033"/>
        <dbReference type="EC" id="3.1.3.18"/>
    </reaction>
</comment>
<dbReference type="SFLD" id="SFLDS00003">
    <property type="entry name" value="Haloacid_Dehalogenase"/>
    <property type="match status" value="1"/>
</dbReference>
<dbReference type="Proteomes" id="UP001293254">
    <property type="component" value="Unassembled WGS sequence"/>
</dbReference>
<keyword evidence="5" id="KW-0150">Chloroplast</keyword>
<protein>
    <recommendedName>
        <fullName evidence="4">phosphoglycolate phosphatase</fullName>
        <ecNumber evidence="4">3.1.3.18</ecNumber>
    </recommendedName>
</protein>
<feature type="compositionally biased region" description="Gly residues" evidence="13">
    <location>
        <begin position="351"/>
        <end position="425"/>
    </location>
</feature>
<name>A0AAE1Z170_9LAMI</name>
<evidence type="ECO:0000256" key="3">
    <source>
        <dbReference type="ARBA" id="ARBA00006171"/>
    </source>
</evidence>
<dbReference type="Pfam" id="PF13242">
    <property type="entry name" value="Hydrolase_like"/>
    <property type="match status" value="1"/>
</dbReference>
<feature type="region of interest" description="Disordered" evidence="13">
    <location>
        <begin position="351"/>
        <end position="444"/>
    </location>
</feature>
<dbReference type="InterPro" id="IPR006357">
    <property type="entry name" value="HAD-SF_hydro_IIA"/>
</dbReference>
<comment type="function">
    <text evidence="12">Photorespiratory enzyme that dephosphorylates the 2-phosphoglycolate produced by the RuBisCO oxygenation reaction.</text>
</comment>
<evidence type="ECO:0000256" key="5">
    <source>
        <dbReference type="ARBA" id="ARBA00022528"/>
    </source>
</evidence>
<evidence type="ECO:0000256" key="12">
    <source>
        <dbReference type="ARBA" id="ARBA00059713"/>
    </source>
</evidence>
<feature type="compositionally biased region" description="Low complexity" evidence="13">
    <location>
        <begin position="429"/>
        <end position="444"/>
    </location>
</feature>
<evidence type="ECO:0000256" key="1">
    <source>
        <dbReference type="ARBA" id="ARBA00000830"/>
    </source>
</evidence>
<dbReference type="SUPFAM" id="SSF56784">
    <property type="entry name" value="HAD-like"/>
    <property type="match status" value="1"/>
</dbReference>
<evidence type="ECO:0000256" key="6">
    <source>
        <dbReference type="ARBA" id="ARBA00022553"/>
    </source>
</evidence>
<keyword evidence="6" id="KW-0597">Phosphoprotein</keyword>
<dbReference type="NCBIfam" id="TIGR01452">
    <property type="entry name" value="PGP_euk"/>
    <property type="match status" value="1"/>
</dbReference>
<evidence type="ECO:0000256" key="10">
    <source>
        <dbReference type="ARBA" id="ARBA00022990"/>
    </source>
</evidence>
<dbReference type="Pfam" id="PF13344">
    <property type="entry name" value="Hydrolase_6"/>
    <property type="match status" value="1"/>
</dbReference>
<dbReference type="GO" id="GO:0008967">
    <property type="term" value="F:phosphoglycolate phosphatase activity"/>
    <property type="evidence" value="ECO:0007669"/>
    <property type="project" value="UniProtKB-EC"/>
</dbReference>
<dbReference type="Gene3D" id="3.40.50.1000">
    <property type="entry name" value="HAD superfamily/HAD-like"/>
    <property type="match status" value="2"/>
</dbReference>
<comment type="caution">
    <text evidence="14">The sequence shown here is derived from an EMBL/GenBank/DDBJ whole genome shotgun (WGS) entry which is preliminary data.</text>
</comment>
<comment type="subcellular location">
    <subcellularLocation>
        <location evidence="2">Plastid</location>
        <location evidence="2">Chloroplast</location>
    </subcellularLocation>
</comment>
<evidence type="ECO:0000256" key="2">
    <source>
        <dbReference type="ARBA" id="ARBA00004229"/>
    </source>
</evidence>
<sequence>MDGEISNSTTEEKMSCQRLTPQTTANLLDSVDAFLFDCDGVIWKGDALIDGVSDALDTLRALGKRLVFVTNNSTKSRSQYAKKFHSLGISVSEDEIFSSSFAAAMYLKVNDFPKEKKVYVIGEEGIGEELQLAGFTSLGGPEDGKKAVQLRPNYLFEHDKSVGAVVVGLDHYINYYKLQYATLCIRENPGCLFIATNRDAVGHLTDLQEWPGAGCMVAAVCGSTQKEPIVVGKPSTFLMEFLLKKFNIPTSRMCMVGDRLDTDILFGQNAGCRTLLVLSGVTNISELQDSNNHIRPEYFTDKVSDIISKLKETSLAIQISAEIKSMQHFVKFVFVLTIICLLLTSAVAPPTGGGGGGSSGGGSRGSTGGSSGGGSSGGKGGGNSGGSSGGKGGGGTNNKGGRVGGGGGEDGDGGTSTGGQNGGGSNIVRPLPNGRPLSRSSSPSASLGWDYLIISYLANFALLQLRD</sequence>
<evidence type="ECO:0000313" key="14">
    <source>
        <dbReference type="EMBL" id="KAK4439483.1"/>
    </source>
</evidence>
<dbReference type="InterPro" id="IPR006349">
    <property type="entry name" value="PGP_euk"/>
</dbReference>
<evidence type="ECO:0000256" key="7">
    <source>
        <dbReference type="ARBA" id="ARBA00022640"/>
    </source>
</evidence>
<organism evidence="14 15">
    <name type="scientific">Sesamum alatum</name>
    <dbReference type="NCBI Taxonomy" id="300844"/>
    <lineage>
        <taxon>Eukaryota</taxon>
        <taxon>Viridiplantae</taxon>
        <taxon>Streptophyta</taxon>
        <taxon>Embryophyta</taxon>
        <taxon>Tracheophyta</taxon>
        <taxon>Spermatophyta</taxon>
        <taxon>Magnoliopsida</taxon>
        <taxon>eudicotyledons</taxon>
        <taxon>Gunneridae</taxon>
        <taxon>Pentapetalae</taxon>
        <taxon>asterids</taxon>
        <taxon>lamiids</taxon>
        <taxon>Lamiales</taxon>
        <taxon>Pedaliaceae</taxon>
        <taxon>Sesamum</taxon>
    </lineage>
</organism>
<dbReference type="EMBL" id="JACGWO010000001">
    <property type="protein sequence ID" value="KAK4439483.1"/>
    <property type="molecule type" value="Genomic_DNA"/>
</dbReference>
<keyword evidence="8" id="KW-0378">Hydrolase</keyword>
<dbReference type="AlphaFoldDB" id="A0AAE1Z170"/>
<keyword evidence="10" id="KW-0007">Acetylation</keyword>
<dbReference type="GO" id="GO:0009507">
    <property type="term" value="C:chloroplast"/>
    <property type="evidence" value="ECO:0007669"/>
    <property type="project" value="UniProtKB-SubCell"/>
</dbReference>
<dbReference type="FunFam" id="3.40.50.1000:FF:000039">
    <property type="entry name" value="Phosphoglycolate phosphatase"/>
    <property type="match status" value="1"/>
</dbReference>
<evidence type="ECO:0000256" key="11">
    <source>
        <dbReference type="ARBA" id="ARBA00023238"/>
    </source>
</evidence>
<dbReference type="GO" id="GO:0009853">
    <property type="term" value="P:photorespiration"/>
    <property type="evidence" value="ECO:0007669"/>
    <property type="project" value="UniProtKB-KW"/>
</dbReference>
<reference evidence="14" key="2">
    <citation type="journal article" date="2024" name="Plant">
        <title>Genomic evolution and insights into agronomic trait innovations of Sesamum species.</title>
        <authorList>
            <person name="Miao H."/>
            <person name="Wang L."/>
            <person name="Qu L."/>
            <person name="Liu H."/>
            <person name="Sun Y."/>
            <person name="Le M."/>
            <person name="Wang Q."/>
            <person name="Wei S."/>
            <person name="Zheng Y."/>
            <person name="Lin W."/>
            <person name="Duan Y."/>
            <person name="Cao H."/>
            <person name="Xiong S."/>
            <person name="Wang X."/>
            <person name="Wei L."/>
            <person name="Li C."/>
            <person name="Ma Q."/>
            <person name="Ju M."/>
            <person name="Zhao R."/>
            <person name="Li G."/>
            <person name="Mu C."/>
            <person name="Tian Q."/>
            <person name="Mei H."/>
            <person name="Zhang T."/>
            <person name="Gao T."/>
            <person name="Zhang H."/>
        </authorList>
    </citation>
    <scope>NUCLEOTIDE SEQUENCE</scope>
    <source>
        <strain evidence="14">3651</strain>
    </source>
</reference>